<protein>
    <submittedName>
        <fullName evidence="1">Uncharacterized protein</fullName>
    </submittedName>
</protein>
<evidence type="ECO:0000313" key="2">
    <source>
        <dbReference type="Proteomes" id="UP000327493"/>
    </source>
</evidence>
<dbReference type="EMBL" id="VOFY01000003">
    <property type="protein sequence ID" value="KAA8593694.1"/>
    <property type="molecule type" value="Genomic_DNA"/>
</dbReference>
<keyword evidence="2" id="KW-1185">Reference proteome</keyword>
<gene>
    <name evidence="1" type="ORF">FQN60_004528</name>
</gene>
<proteinExistence type="predicted"/>
<comment type="caution">
    <text evidence="1">The sequence shown here is derived from an EMBL/GenBank/DDBJ whole genome shotgun (WGS) entry which is preliminary data.</text>
</comment>
<evidence type="ECO:0000313" key="1">
    <source>
        <dbReference type="EMBL" id="KAA8593694.1"/>
    </source>
</evidence>
<reference evidence="1 2" key="1">
    <citation type="submission" date="2019-08" db="EMBL/GenBank/DDBJ databases">
        <title>A chromosome-level genome assembly, high-density linkage maps, and genome scans reveal the genomic architecture of hybrid incompatibilities underlying speciation via character displacement in darters (Percidae: Etheostominae).</title>
        <authorList>
            <person name="Moran R.L."/>
            <person name="Catchen J.M."/>
            <person name="Fuller R.C."/>
        </authorList>
    </citation>
    <scope>NUCLEOTIDE SEQUENCE [LARGE SCALE GENOMIC DNA]</scope>
    <source>
        <strain evidence="1">EspeVRDwgs_2016</strain>
        <tissue evidence="1">Muscle</tissue>
    </source>
</reference>
<accession>A0A5J5DK28</accession>
<dbReference type="Proteomes" id="UP000327493">
    <property type="component" value="Chromosome 3"/>
</dbReference>
<organism evidence="1 2">
    <name type="scientific">Etheostoma spectabile</name>
    <name type="common">orangethroat darter</name>
    <dbReference type="NCBI Taxonomy" id="54343"/>
    <lineage>
        <taxon>Eukaryota</taxon>
        <taxon>Metazoa</taxon>
        <taxon>Chordata</taxon>
        <taxon>Craniata</taxon>
        <taxon>Vertebrata</taxon>
        <taxon>Euteleostomi</taxon>
        <taxon>Actinopterygii</taxon>
        <taxon>Neopterygii</taxon>
        <taxon>Teleostei</taxon>
        <taxon>Neoteleostei</taxon>
        <taxon>Acanthomorphata</taxon>
        <taxon>Eupercaria</taxon>
        <taxon>Perciformes</taxon>
        <taxon>Percoidei</taxon>
        <taxon>Percidae</taxon>
        <taxon>Etheostomatinae</taxon>
        <taxon>Etheostoma</taxon>
    </lineage>
</organism>
<name>A0A5J5DK28_9PERO</name>
<dbReference type="AlphaFoldDB" id="A0A5J5DK28"/>
<sequence length="83" mass="9376">MKFKATATAEDITGDVKNGDHFCYAEENKLAGRKENCVLTIKRNNVNSLRLTPIHLSVPCTGSLFCNHEGRTTEYSWAMRLTR</sequence>